<organism evidence="2 3">
    <name type="scientific">Stephania yunnanensis</name>
    <dbReference type="NCBI Taxonomy" id="152371"/>
    <lineage>
        <taxon>Eukaryota</taxon>
        <taxon>Viridiplantae</taxon>
        <taxon>Streptophyta</taxon>
        <taxon>Embryophyta</taxon>
        <taxon>Tracheophyta</taxon>
        <taxon>Spermatophyta</taxon>
        <taxon>Magnoliopsida</taxon>
        <taxon>Ranunculales</taxon>
        <taxon>Menispermaceae</taxon>
        <taxon>Menispermoideae</taxon>
        <taxon>Cissampelideae</taxon>
        <taxon>Stephania</taxon>
    </lineage>
</organism>
<evidence type="ECO:0000256" key="1">
    <source>
        <dbReference type="SAM" id="MobiDB-lite"/>
    </source>
</evidence>
<feature type="region of interest" description="Disordered" evidence="1">
    <location>
        <begin position="90"/>
        <end position="140"/>
    </location>
</feature>
<feature type="compositionally biased region" description="Polar residues" evidence="1">
    <location>
        <begin position="109"/>
        <end position="129"/>
    </location>
</feature>
<dbReference type="EMBL" id="JBBNAF010000009">
    <property type="protein sequence ID" value="KAK9114517.1"/>
    <property type="molecule type" value="Genomic_DNA"/>
</dbReference>
<reference evidence="2 3" key="1">
    <citation type="submission" date="2024-01" db="EMBL/GenBank/DDBJ databases">
        <title>Genome assemblies of Stephania.</title>
        <authorList>
            <person name="Yang L."/>
        </authorList>
    </citation>
    <scope>NUCLEOTIDE SEQUENCE [LARGE SCALE GENOMIC DNA]</scope>
    <source>
        <strain evidence="2">YNDBR</strain>
        <tissue evidence="2">Leaf</tissue>
    </source>
</reference>
<protein>
    <submittedName>
        <fullName evidence="2">Uncharacterized protein</fullName>
    </submittedName>
</protein>
<evidence type="ECO:0000313" key="2">
    <source>
        <dbReference type="EMBL" id="KAK9114517.1"/>
    </source>
</evidence>
<sequence length="140" mass="15213">MIPSSSSDLEFPITPVDHGNTISLTSSYSNSRIENPNSTRIVEEKCLKWSTLSGNDLLMVDFSPEGRAFTLCASSSSESPDSILNRLSPMIPPSSSDLEFPKTPVDHGTTVSLTSSYSNSRIENPNSTRIVEEVEETGLN</sequence>
<name>A0AAP0NP11_9MAGN</name>
<dbReference type="AlphaFoldDB" id="A0AAP0NP11"/>
<gene>
    <name evidence="2" type="ORF">Syun_021314</name>
</gene>
<dbReference type="Proteomes" id="UP001420932">
    <property type="component" value="Unassembled WGS sequence"/>
</dbReference>
<keyword evidence="3" id="KW-1185">Reference proteome</keyword>
<comment type="caution">
    <text evidence="2">The sequence shown here is derived from an EMBL/GenBank/DDBJ whole genome shotgun (WGS) entry which is preliminary data.</text>
</comment>
<evidence type="ECO:0000313" key="3">
    <source>
        <dbReference type="Proteomes" id="UP001420932"/>
    </source>
</evidence>
<proteinExistence type="predicted"/>
<accession>A0AAP0NP11</accession>